<dbReference type="Gene3D" id="1.20.1250.20">
    <property type="entry name" value="MFS general substrate transporter like domains"/>
    <property type="match status" value="1"/>
</dbReference>
<feature type="transmembrane region" description="Helical" evidence="4">
    <location>
        <begin position="245"/>
        <end position="268"/>
    </location>
</feature>
<proteinExistence type="predicted"/>
<dbReference type="PANTHER" id="PTHR23521:SF3">
    <property type="entry name" value="MFS TRANSPORTER"/>
    <property type="match status" value="1"/>
</dbReference>
<feature type="transmembrane region" description="Helical" evidence="4">
    <location>
        <begin position="74"/>
        <end position="92"/>
    </location>
</feature>
<reference evidence="6 7" key="1">
    <citation type="submission" date="2019-08" db="EMBL/GenBank/DDBJ databases">
        <title>Genome sequence of Gillisia hiemivivida IC154 (type strain).</title>
        <authorList>
            <person name="Bowman J.P."/>
        </authorList>
    </citation>
    <scope>NUCLEOTIDE SEQUENCE [LARGE SCALE GENOMIC DNA]</scope>
    <source>
        <strain evidence="6 7">IC154</strain>
    </source>
</reference>
<keyword evidence="3 4" id="KW-0472">Membrane</keyword>
<dbReference type="RefSeq" id="WP_146934102.1">
    <property type="nucleotide sequence ID" value="NZ_CBCSHZ010000026.1"/>
</dbReference>
<dbReference type="InterPro" id="IPR020846">
    <property type="entry name" value="MFS_dom"/>
</dbReference>
<comment type="caution">
    <text evidence="6">The sequence shown here is derived from an EMBL/GenBank/DDBJ whole genome shotgun (WGS) entry which is preliminary data.</text>
</comment>
<feature type="transmembrane region" description="Helical" evidence="4">
    <location>
        <begin position="130"/>
        <end position="151"/>
    </location>
</feature>
<feature type="transmembrane region" description="Helical" evidence="4">
    <location>
        <begin position="303"/>
        <end position="326"/>
    </location>
</feature>
<dbReference type="InterPro" id="IPR036259">
    <property type="entry name" value="MFS_trans_sf"/>
</dbReference>
<evidence type="ECO:0000313" key="6">
    <source>
        <dbReference type="EMBL" id="TXD92297.1"/>
    </source>
</evidence>
<feature type="transmembrane region" description="Helical" evidence="4">
    <location>
        <begin position="222"/>
        <end position="239"/>
    </location>
</feature>
<evidence type="ECO:0000256" key="2">
    <source>
        <dbReference type="ARBA" id="ARBA00022989"/>
    </source>
</evidence>
<dbReference type="GO" id="GO:0022857">
    <property type="term" value="F:transmembrane transporter activity"/>
    <property type="evidence" value="ECO:0007669"/>
    <property type="project" value="InterPro"/>
</dbReference>
<dbReference type="Pfam" id="PF07690">
    <property type="entry name" value="MFS_1"/>
    <property type="match status" value="1"/>
</dbReference>
<evidence type="ECO:0000313" key="7">
    <source>
        <dbReference type="Proteomes" id="UP000321367"/>
    </source>
</evidence>
<keyword evidence="7" id="KW-1185">Reference proteome</keyword>
<feature type="domain" description="Major facilitator superfamily (MFS) profile" evidence="5">
    <location>
        <begin position="1"/>
        <end position="392"/>
    </location>
</feature>
<dbReference type="InterPro" id="IPR011701">
    <property type="entry name" value="MFS"/>
</dbReference>
<dbReference type="EMBL" id="VORY01000023">
    <property type="protein sequence ID" value="TXD92297.1"/>
    <property type="molecule type" value="Genomic_DNA"/>
</dbReference>
<evidence type="ECO:0000259" key="5">
    <source>
        <dbReference type="PROSITE" id="PS50850"/>
    </source>
</evidence>
<gene>
    <name evidence="6" type="ORF">ES724_14355</name>
</gene>
<feature type="transmembrane region" description="Helical" evidence="4">
    <location>
        <begin position="163"/>
        <end position="182"/>
    </location>
</feature>
<sequence length="395" mass="42976">MKNTRLIIFIIVIAQFCCTSVWFASNAVLSDLIINFSLNENALEHLTSAVQFGFILGTLLFALLAIADRFSPSQVFFACAIAVAVINLSTILESNTFISLLCVRFATGFFLAGIYPVGMKIASDYSSKGLGKALGFLVGALVVGTAFPHLLNSAFFKVSWENVILATSCIACIGGLLILVFVPNGPYRKRNYKPALNTGKVIFKDIKLRTAAFGYFGHMWELYTFWAFVPVILATYLNFHPLAEINISLLSFLIIGIGGFSCVIGGYLSSAFGEKKVARTALLLSGCCCLLSPLIFYTDSTPIFLAFLFFWGMVVVADSPVLSTLVAQNAPAEHRATALTLVNSIGFAITIVSLQTISLLSNYIDPKFLYLILVIGPVIGVLALFQKKRNPLPNY</sequence>
<dbReference type="Proteomes" id="UP000321367">
    <property type="component" value="Unassembled WGS sequence"/>
</dbReference>
<dbReference type="SUPFAM" id="SSF103473">
    <property type="entry name" value="MFS general substrate transporter"/>
    <property type="match status" value="1"/>
</dbReference>
<feature type="transmembrane region" description="Helical" evidence="4">
    <location>
        <begin position="98"/>
        <end position="118"/>
    </location>
</feature>
<accession>A0A5C6ZR07</accession>
<dbReference type="OrthoDB" id="9781976at2"/>
<protein>
    <submittedName>
        <fullName evidence="6">MFS transporter</fullName>
    </submittedName>
</protein>
<feature type="transmembrane region" description="Helical" evidence="4">
    <location>
        <begin position="49"/>
        <end position="67"/>
    </location>
</feature>
<feature type="transmembrane region" description="Helical" evidence="4">
    <location>
        <begin position="280"/>
        <end position="297"/>
    </location>
</feature>
<name>A0A5C6ZR07_9FLAO</name>
<evidence type="ECO:0000256" key="3">
    <source>
        <dbReference type="ARBA" id="ARBA00023136"/>
    </source>
</evidence>
<dbReference type="AlphaFoldDB" id="A0A5C6ZR07"/>
<dbReference type="PANTHER" id="PTHR23521">
    <property type="entry name" value="TRANSPORTER MFS SUPERFAMILY"/>
    <property type="match status" value="1"/>
</dbReference>
<feature type="transmembrane region" description="Helical" evidence="4">
    <location>
        <begin position="7"/>
        <end position="29"/>
    </location>
</feature>
<evidence type="ECO:0000256" key="4">
    <source>
        <dbReference type="SAM" id="Phobius"/>
    </source>
</evidence>
<keyword evidence="1 4" id="KW-0812">Transmembrane</keyword>
<evidence type="ECO:0000256" key="1">
    <source>
        <dbReference type="ARBA" id="ARBA00022692"/>
    </source>
</evidence>
<organism evidence="6 7">
    <name type="scientific">Gillisia hiemivivida</name>
    <dbReference type="NCBI Taxonomy" id="291190"/>
    <lineage>
        <taxon>Bacteria</taxon>
        <taxon>Pseudomonadati</taxon>
        <taxon>Bacteroidota</taxon>
        <taxon>Flavobacteriia</taxon>
        <taxon>Flavobacteriales</taxon>
        <taxon>Flavobacteriaceae</taxon>
        <taxon>Gillisia</taxon>
    </lineage>
</organism>
<dbReference type="GO" id="GO:0005886">
    <property type="term" value="C:plasma membrane"/>
    <property type="evidence" value="ECO:0007669"/>
    <property type="project" value="TreeGrafter"/>
</dbReference>
<feature type="transmembrane region" description="Helical" evidence="4">
    <location>
        <begin position="338"/>
        <end position="361"/>
    </location>
</feature>
<feature type="transmembrane region" description="Helical" evidence="4">
    <location>
        <begin position="367"/>
        <end position="385"/>
    </location>
</feature>
<keyword evidence="2 4" id="KW-1133">Transmembrane helix</keyword>
<dbReference type="PROSITE" id="PS50850">
    <property type="entry name" value="MFS"/>
    <property type="match status" value="1"/>
</dbReference>